<dbReference type="PANTHER" id="PTHR45686">
    <property type="entry name" value="ADP-RIBOSYLATION FACTOR GTPASE ACTIVATING PROTEIN 3, ISOFORM H-RELATED"/>
    <property type="match status" value="1"/>
</dbReference>
<dbReference type="Proteomes" id="UP000481153">
    <property type="component" value="Unassembled WGS sequence"/>
</dbReference>
<feature type="domain" description="Arf-GAP" evidence="8">
    <location>
        <begin position="1"/>
        <end position="74"/>
    </location>
</feature>
<dbReference type="SMART" id="SM00105">
    <property type="entry name" value="ArfGap"/>
    <property type="match status" value="1"/>
</dbReference>
<dbReference type="PROSITE" id="PS50115">
    <property type="entry name" value="ARFGAP"/>
    <property type="match status" value="1"/>
</dbReference>
<dbReference type="EMBL" id="VJMJ01000164">
    <property type="protein sequence ID" value="KAF0729429.1"/>
    <property type="molecule type" value="Genomic_DNA"/>
</dbReference>
<dbReference type="GO" id="GO:0048205">
    <property type="term" value="P:COPI coating of Golgi vesicle"/>
    <property type="evidence" value="ECO:0007669"/>
    <property type="project" value="TreeGrafter"/>
</dbReference>
<name>A0A6G0WPT7_9STRA</name>
<dbReference type="PROSITE" id="PS50106">
    <property type="entry name" value="PDZ"/>
    <property type="match status" value="1"/>
</dbReference>
<sequence>MRRFPGNDRCADCNKVFPQWASVTFGILLCLDCAGKHRALGVQTSFVKSLSMDTWTPKDLLSLEYGGNGKWNAVCMASGLHKLTTSYKYASTTADAYRARMQDAVLCETPFTLVDILTELNLPLDVPQSSPVRRHASMIELPPPASPVKVHLHKQPSLEVKCTLCHAFLTLSELDSHSTQCASTALPTETYEEIEFDTALGKPHGNSTSPSPLGLSLSRSSDGDTMVSRITPGGDADLAGVLVGSRVLAINGLQTPKFDALMKYLSGPASRVRPISFTFSVRRQVHVLEIELTEEMVGCHFVTSIYGHCVVKSVDTGGHAATQGLQPGMRVVEVNDGQTSTSDNDSRGLMAALTSRRRPLRLRVHKYLDAKQTQAFMRLWS</sequence>
<comment type="caution">
    <text evidence="9">The sequence shown here is derived from an EMBL/GenBank/DDBJ whole genome shotgun (WGS) entry which is preliminary data.</text>
</comment>
<dbReference type="InterPro" id="IPR038508">
    <property type="entry name" value="ArfGAP_dom_sf"/>
</dbReference>
<evidence type="ECO:0008006" key="11">
    <source>
        <dbReference type="Google" id="ProtNLM"/>
    </source>
</evidence>
<evidence type="ECO:0000256" key="6">
    <source>
        <dbReference type="SAM" id="MobiDB-lite"/>
    </source>
</evidence>
<keyword evidence="4" id="KW-0862">Zinc</keyword>
<dbReference type="PRINTS" id="PR00405">
    <property type="entry name" value="REVINTRACTNG"/>
</dbReference>
<evidence type="ECO:0000256" key="3">
    <source>
        <dbReference type="ARBA" id="ARBA00022771"/>
    </source>
</evidence>
<protein>
    <recommendedName>
        <fullName evidence="11">Arf-GAP domain-containing protein</fullName>
    </recommendedName>
</protein>
<keyword evidence="3 5" id="KW-0863">Zinc-finger</keyword>
<dbReference type="InterPro" id="IPR001478">
    <property type="entry name" value="PDZ"/>
</dbReference>
<dbReference type="PANTHER" id="PTHR45686:SF4">
    <property type="entry name" value="ADP-RIBOSYLATION FACTOR GTPASE ACTIVATING PROTEIN 3, ISOFORM H"/>
    <property type="match status" value="1"/>
</dbReference>
<keyword evidence="10" id="KW-1185">Reference proteome</keyword>
<keyword evidence="1" id="KW-0343">GTPase activation</keyword>
<dbReference type="SUPFAM" id="SSF57863">
    <property type="entry name" value="ArfGap/RecO-like zinc finger"/>
    <property type="match status" value="1"/>
</dbReference>
<reference evidence="9 10" key="1">
    <citation type="submission" date="2019-07" db="EMBL/GenBank/DDBJ databases">
        <title>Genomics analysis of Aphanomyces spp. identifies a new class of oomycete effector associated with host adaptation.</title>
        <authorList>
            <person name="Gaulin E."/>
        </authorList>
    </citation>
    <scope>NUCLEOTIDE SEQUENCE [LARGE SCALE GENOMIC DNA]</scope>
    <source>
        <strain evidence="9 10">ATCC 201684</strain>
    </source>
</reference>
<dbReference type="InterPro" id="IPR036034">
    <property type="entry name" value="PDZ_sf"/>
</dbReference>
<gene>
    <name evidence="9" type="ORF">Ae201684_012930</name>
</gene>
<dbReference type="Gene3D" id="2.30.42.10">
    <property type="match status" value="2"/>
</dbReference>
<evidence type="ECO:0000256" key="5">
    <source>
        <dbReference type="PROSITE-ProRule" id="PRU00288"/>
    </source>
</evidence>
<dbReference type="SUPFAM" id="SSF50156">
    <property type="entry name" value="PDZ domain-like"/>
    <property type="match status" value="2"/>
</dbReference>
<evidence type="ECO:0000259" key="8">
    <source>
        <dbReference type="PROSITE" id="PS50115"/>
    </source>
</evidence>
<dbReference type="CDD" id="cd08830">
    <property type="entry name" value="ArfGap_ArfGap1"/>
    <property type="match status" value="1"/>
</dbReference>
<organism evidence="9 10">
    <name type="scientific">Aphanomyces euteiches</name>
    <dbReference type="NCBI Taxonomy" id="100861"/>
    <lineage>
        <taxon>Eukaryota</taxon>
        <taxon>Sar</taxon>
        <taxon>Stramenopiles</taxon>
        <taxon>Oomycota</taxon>
        <taxon>Saprolegniomycetes</taxon>
        <taxon>Saprolegniales</taxon>
        <taxon>Verrucalvaceae</taxon>
        <taxon>Aphanomyces</taxon>
    </lineage>
</organism>
<evidence type="ECO:0000256" key="2">
    <source>
        <dbReference type="ARBA" id="ARBA00022723"/>
    </source>
</evidence>
<dbReference type="Pfam" id="PF01412">
    <property type="entry name" value="ArfGap"/>
    <property type="match status" value="1"/>
</dbReference>
<dbReference type="GO" id="GO:0005096">
    <property type="term" value="F:GTPase activator activity"/>
    <property type="evidence" value="ECO:0007669"/>
    <property type="project" value="UniProtKB-KW"/>
</dbReference>
<feature type="domain" description="PDZ" evidence="7">
    <location>
        <begin position="197"/>
        <end position="252"/>
    </location>
</feature>
<evidence type="ECO:0000313" key="9">
    <source>
        <dbReference type="EMBL" id="KAF0729429.1"/>
    </source>
</evidence>
<dbReference type="GO" id="GO:0008270">
    <property type="term" value="F:zinc ion binding"/>
    <property type="evidence" value="ECO:0007669"/>
    <property type="project" value="UniProtKB-KW"/>
</dbReference>
<accession>A0A6G0WPT7</accession>
<dbReference type="SMART" id="SM00228">
    <property type="entry name" value="PDZ"/>
    <property type="match status" value="2"/>
</dbReference>
<dbReference type="VEuPathDB" id="FungiDB:AeMF1_008913"/>
<evidence type="ECO:0000313" key="10">
    <source>
        <dbReference type="Proteomes" id="UP000481153"/>
    </source>
</evidence>
<evidence type="ECO:0000256" key="1">
    <source>
        <dbReference type="ARBA" id="ARBA00022468"/>
    </source>
</evidence>
<evidence type="ECO:0000256" key="4">
    <source>
        <dbReference type="ARBA" id="ARBA00022833"/>
    </source>
</evidence>
<evidence type="ECO:0000259" key="7">
    <source>
        <dbReference type="PROSITE" id="PS50106"/>
    </source>
</evidence>
<dbReference type="InterPro" id="IPR001164">
    <property type="entry name" value="ArfGAP_dom"/>
</dbReference>
<proteinExistence type="predicted"/>
<feature type="compositionally biased region" description="Low complexity" evidence="6">
    <location>
        <begin position="207"/>
        <end position="220"/>
    </location>
</feature>
<dbReference type="Gene3D" id="1.10.220.150">
    <property type="entry name" value="Arf GTPase activating protein"/>
    <property type="match status" value="1"/>
</dbReference>
<feature type="region of interest" description="Disordered" evidence="6">
    <location>
        <begin position="199"/>
        <end position="220"/>
    </location>
</feature>
<dbReference type="GO" id="GO:0000139">
    <property type="term" value="C:Golgi membrane"/>
    <property type="evidence" value="ECO:0007669"/>
    <property type="project" value="GOC"/>
</dbReference>
<dbReference type="AlphaFoldDB" id="A0A6G0WPT7"/>
<keyword evidence="2" id="KW-0479">Metal-binding</keyword>
<dbReference type="InterPro" id="IPR037278">
    <property type="entry name" value="ARFGAP/RecO"/>
</dbReference>